<name>A0A0N8PR55_9CHLR</name>
<organism evidence="1 2">
    <name type="scientific">Kouleothrix aurantiaca</name>
    <dbReference type="NCBI Taxonomy" id="186479"/>
    <lineage>
        <taxon>Bacteria</taxon>
        <taxon>Bacillati</taxon>
        <taxon>Chloroflexota</taxon>
        <taxon>Chloroflexia</taxon>
        <taxon>Chloroflexales</taxon>
        <taxon>Roseiflexineae</taxon>
        <taxon>Roseiflexaceae</taxon>
        <taxon>Kouleothrix</taxon>
    </lineage>
</organism>
<dbReference type="Proteomes" id="UP000050509">
    <property type="component" value="Unassembled WGS sequence"/>
</dbReference>
<feature type="non-terminal residue" evidence="1">
    <location>
        <position position="1"/>
    </location>
</feature>
<evidence type="ECO:0000313" key="1">
    <source>
        <dbReference type="EMBL" id="KPV48981.1"/>
    </source>
</evidence>
<accession>A0A0N8PR55</accession>
<sequence>LLAYLRERRILLILDNLEHLLDAAGTTPDVLAGILHNAHSAVQQVIVLTVLEQIQGPLADLDAPRSASVDGA</sequence>
<evidence type="ECO:0000313" key="2">
    <source>
        <dbReference type="Proteomes" id="UP000050509"/>
    </source>
</evidence>
<dbReference type="AlphaFoldDB" id="A0A0N8PR55"/>
<reference evidence="1 2" key="1">
    <citation type="submission" date="2015-09" db="EMBL/GenBank/DDBJ databases">
        <title>Draft genome sequence of Kouleothrix aurantiaca JCM 19913.</title>
        <authorList>
            <person name="Hemp J."/>
        </authorList>
    </citation>
    <scope>NUCLEOTIDE SEQUENCE [LARGE SCALE GENOMIC DNA]</scope>
    <source>
        <strain evidence="1 2">COM-B</strain>
    </source>
</reference>
<protein>
    <submittedName>
        <fullName evidence="1">Uncharacterized protein</fullName>
    </submittedName>
</protein>
<gene>
    <name evidence="1" type="ORF">SE17_35175</name>
</gene>
<keyword evidence="2" id="KW-1185">Reference proteome</keyword>
<comment type="caution">
    <text evidence="1">The sequence shown here is derived from an EMBL/GenBank/DDBJ whole genome shotgun (WGS) entry which is preliminary data.</text>
</comment>
<dbReference type="EMBL" id="LJCR01002269">
    <property type="protein sequence ID" value="KPV48981.1"/>
    <property type="molecule type" value="Genomic_DNA"/>
</dbReference>
<proteinExistence type="predicted"/>